<dbReference type="Proteomes" id="UP001500051">
    <property type="component" value="Unassembled WGS sequence"/>
</dbReference>
<name>A0ABP7EA00_9ACTN</name>
<gene>
    <name evidence="1" type="ORF">GCM10022204_40060</name>
</gene>
<organism evidence="1 2">
    <name type="scientific">Microlunatus aurantiacus</name>
    <dbReference type="NCBI Taxonomy" id="446786"/>
    <lineage>
        <taxon>Bacteria</taxon>
        <taxon>Bacillati</taxon>
        <taxon>Actinomycetota</taxon>
        <taxon>Actinomycetes</taxon>
        <taxon>Propionibacteriales</taxon>
        <taxon>Propionibacteriaceae</taxon>
        <taxon>Microlunatus</taxon>
    </lineage>
</organism>
<evidence type="ECO:0000313" key="1">
    <source>
        <dbReference type="EMBL" id="GAA3716318.1"/>
    </source>
</evidence>
<sequence length="185" mass="20232">MAGLGAEERQILEDVVGRRIGYRADAKALVAAYLAAMERNAFARTVQVGPVPTSLTAERSAVLIEISRQLHRVIEDFEIQALFRVTAAQARSMRTTLLATYSDDADDLTIDWSLTGAKNRGRRRGDTFVGTAVEFTTEDRRDAFLASAQRVGIHVDVVLGEASRPWLLLVGDEFPAAKLPTASSQ</sequence>
<comment type="caution">
    <text evidence="1">The sequence shown here is derived from an EMBL/GenBank/DDBJ whole genome shotgun (WGS) entry which is preliminary data.</text>
</comment>
<keyword evidence="2" id="KW-1185">Reference proteome</keyword>
<dbReference type="EMBL" id="BAAAYX010000020">
    <property type="protein sequence ID" value="GAA3716318.1"/>
    <property type="molecule type" value="Genomic_DNA"/>
</dbReference>
<proteinExistence type="predicted"/>
<dbReference type="RefSeq" id="WP_344814227.1">
    <property type="nucleotide sequence ID" value="NZ_BAAAYX010000020.1"/>
</dbReference>
<accession>A0ABP7EA00</accession>
<reference evidence="2" key="1">
    <citation type="journal article" date="2019" name="Int. J. Syst. Evol. Microbiol.">
        <title>The Global Catalogue of Microorganisms (GCM) 10K type strain sequencing project: providing services to taxonomists for standard genome sequencing and annotation.</title>
        <authorList>
            <consortium name="The Broad Institute Genomics Platform"/>
            <consortium name="The Broad Institute Genome Sequencing Center for Infectious Disease"/>
            <person name="Wu L."/>
            <person name="Ma J."/>
        </authorList>
    </citation>
    <scope>NUCLEOTIDE SEQUENCE [LARGE SCALE GENOMIC DNA]</scope>
    <source>
        <strain evidence="2">JCM 16548</strain>
    </source>
</reference>
<evidence type="ECO:0000313" key="2">
    <source>
        <dbReference type="Proteomes" id="UP001500051"/>
    </source>
</evidence>
<protein>
    <submittedName>
        <fullName evidence="1">Uncharacterized protein</fullName>
    </submittedName>
</protein>